<feature type="domain" description="Opine dehydrogenase" evidence="5">
    <location>
        <begin position="181"/>
        <end position="323"/>
    </location>
</feature>
<accession>A0A5N3PHM0</accession>
<evidence type="ECO:0000313" key="8">
    <source>
        <dbReference type="Proteomes" id="UP000325684"/>
    </source>
</evidence>
<dbReference type="InterPro" id="IPR036291">
    <property type="entry name" value="NAD(P)-bd_dom_sf"/>
</dbReference>
<dbReference type="Gene3D" id="3.40.50.720">
    <property type="entry name" value="NAD(P)-binding Rossmann-like Domain"/>
    <property type="match status" value="1"/>
</dbReference>
<dbReference type="EMBL" id="VCMV01000003">
    <property type="protein sequence ID" value="KAB0269228.1"/>
    <property type="molecule type" value="Genomic_DNA"/>
</dbReference>
<reference evidence="7 8" key="1">
    <citation type="journal article" date="2019" name="Microorganisms">
        <title>Genome Insights into the Novel Species Microvirga brassicacearum, a Rapeseed Endophyte with Biotechnological Potential.</title>
        <authorList>
            <person name="Jimenez-Gomez A."/>
            <person name="Saati-Santamaria Z."/>
            <person name="Igual J.M."/>
            <person name="Rivas R."/>
            <person name="Mateos P.F."/>
            <person name="Garcia-Fraile P."/>
        </authorList>
    </citation>
    <scope>NUCLEOTIDE SEQUENCE [LARGE SCALE GENOMIC DNA]</scope>
    <source>
        <strain evidence="7 8">CDVBN77</strain>
    </source>
</reference>
<keyword evidence="8" id="KW-1185">Reference proteome</keyword>
<dbReference type="UniPathway" id="UPA00028">
    <property type="reaction ID" value="UER00004"/>
</dbReference>
<dbReference type="InterPro" id="IPR013332">
    <property type="entry name" value="KPR_N"/>
</dbReference>
<evidence type="ECO:0000256" key="4">
    <source>
        <dbReference type="ARBA" id="ARBA00048793"/>
    </source>
</evidence>
<dbReference type="PANTHER" id="PTHR38015">
    <property type="entry name" value="BLR6086 PROTEIN"/>
    <property type="match status" value="1"/>
</dbReference>
<dbReference type="SUPFAM" id="SSF48179">
    <property type="entry name" value="6-phosphogluconate dehydrogenase C-terminal domain-like"/>
    <property type="match status" value="1"/>
</dbReference>
<dbReference type="InterPro" id="IPR003421">
    <property type="entry name" value="Opine_DH"/>
</dbReference>
<keyword evidence="3" id="KW-0566">Pantothenate biosynthesis</keyword>
<dbReference type="InterPro" id="IPR008927">
    <property type="entry name" value="6-PGluconate_DH-like_C_sf"/>
</dbReference>
<comment type="catalytic activity">
    <reaction evidence="4">
        <text>(R)-pantoate + NADP(+) = 2-dehydropantoate + NADPH + H(+)</text>
        <dbReference type="Rhea" id="RHEA:16233"/>
        <dbReference type="ChEBI" id="CHEBI:11561"/>
        <dbReference type="ChEBI" id="CHEBI:15378"/>
        <dbReference type="ChEBI" id="CHEBI:15980"/>
        <dbReference type="ChEBI" id="CHEBI:57783"/>
        <dbReference type="ChEBI" id="CHEBI:58349"/>
        <dbReference type="EC" id="1.1.1.169"/>
    </reaction>
</comment>
<comment type="pathway">
    <text evidence="1">Cofactor biosynthesis; (R)-pantothenate biosynthesis; (R)-pantoate from 3-methyl-2-oxobutanoate: step 2/2.</text>
</comment>
<dbReference type="GO" id="GO:0008677">
    <property type="term" value="F:2-dehydropantoate 2-reductase activity"/>
    <property type="evidence" value="ECO:0007669"/>
    <property type="project" value="UniProtKB-EC"/>
</dbReference>
<evidence type="ECO:0000256" key="2">
    <source>
        <dbReference type="ARBA" id="ARBA00019465"/>
    </source>
</evidence>
<dbReference type="PANTHER" id="PTHR38015:SF1">
    <property type="entry name" value="OPINE DEHYDROGENASE DOMAIN-CONTAINING PROTEIN"/>
    <property type="match status" value="1"/>
</dbReference>
<evidence type="ECO:0000256" key="1">
    <source>
        <dbReference type="ARBA" id="ARBA00004994"/>
    </source>
</evidence>
<feature type="domain" description="Ketopantoate reductase N-terminal" evidence="6">
    <location>
        <begin position="3"/>
        <end position="104"/>
    </location>
</feature>
<evidence type="ECO:0000259" key="5">
    <source>
        <dbReference type="Pfam" id="PF02317"/>
    </source>
</evidence>
<dbReference type="OrthoDB" id="6135265at2"/>
<name>A0A5N3PHM0_9HYPH</name>
<dbReference type="InterPro" id="IPR013328">
    <property type="entry name" value="6PGD_dom2"/>
</dbReference>
<proteinExistence type="predicted"/>
<dbReference type="AlphaFoldDB" id="A0A5N3PHM0"/>
<dbReference type="Pfam" id="PF02558">
    <property type="entry name" value="ApbA"/>
    <property type="match status" value="1"/>
</dbReference>
<dbReference type="Proteomes" id="UP000325684">
    <property type="component" value="Unassembled WGS sequence"/>
</dbReference>
<dbReference type="Pfam" id="PF02317">
    <property type="entry name" value="Octopine_DH"/>
    <property type="match status" value="1"/>
</dbReference>
<evidence type="ECO:0000259" key="6">
    <source>
        <dbReference type="Pfam" id="PF02558"/>
    </source>
</evidence>
<gene>
    <name evidence="7" type="ORF">FEZ63_03770</name>
</gene>
<evidence type="ECO:0000256" key="3">
    <source>
        <dbReference type="ARBA" id="ARBA00022655"/>
    </source>
</evidence>
<dbReference type="RefSeq" id="WP_150942286.1">
    <property type="nucleotide sequence ID" value="NZ_VCMV01000003.1"/>
</dbReference>
<dbReference type="GO" id="GO:0015940">
    <property type="term" value="P:pantothenate biosynthetic process"/>
    <property type="evidence" value="ECO:0007669"/>
    <property type="project" value="UniProtKB-UniPathway"/>
</dbReference>
<dbReference type="SUPFAM" id="SSF51735">
    <property type="entry name" value="NAD(P)-binding Rossmann-fold domains"/>
    <property type="match status" value="1"/>
</dbReference>
<dbReference type="Gene3D" id="1.10.1040.10">
    <property type="entry name" value="N-(1-d-carboxylethyl)-l-norvaline Dehydrogenase, domain 2"/>
    <property type="match status" value="1"/>
</dbReference>
<sequence length="363" mass="38991">MRVAIAGAGGIAFAAAAFLIENGHDPILWSPSGKRTTELAAGQPLTATGAVSGTYHPRVASSAAELVQGSDVILIALPAYGHRAVMDAVAPHVTDGQVVIISSHASFCALYLSKKFAERGVKAPIVAWGTTVTTGRQKSLTEVHISTVRGKIDMATVPLAASEQGLAMCQALFGDRFVQKDDLLAIALSNLNPQNHMGIALCNLTRMERGEAWGQHQNVTDAVGRLFEALDAERLRIAETFDLSVRTVREHYHFSYGVPMGPVGEMALKLHERGGGPMGPTTLDTRYVTEDAPFGLLPTVLLGKLTDAPARLHEAGLDIFSALYGRDFRQENDLLPELGLEALSKSDMQRLAREGWSSRSDLR</sequence>
<comment type="caution">
    <text evidence="7">The sequence shown here is derived from an EMBL/GenBank/DDBJ whole genome shotgun (WGS) entry which is preliminary data.</text>
</comment>
<protein>
    <recommendedName>
        <fullName evidence="2">2-dehydropantoate 2-reductase</fullName>
    </recommendedName>
</protein>
<dbReference type="InterPro" id="IPR051729">
    <property type="entry name" value="Opine/Lysopine_DH"/>
</dbReference>
<organism evidence="7 8">
    <name type="scientific">Microvirga brassicacearum</name>
    <dbReference type="NCBI Taxonomy" id="2580413"/>
    <lineage>
        <taxon>Bacteria</taxon>
        <taxon>Pseudomonadati</taxon>
        <taxon>Pseudomonadota</taxon>
        <taxon>Alphaproteobacteria</taxon>
        <taxon>Hyphomicrobiales</taxon>
        <taxon>Methylobacteriaceae</taxon>
        <taxon>Microvirga</taxon>
    </lineage>
</organism>
<evidence type="ECO:0000313" key="7">
    <source>
        <dbReference type="EMBL" id="KAB0269228.1"/>
    </source>
</evidence>